<dbReference type="GO" id="GO:0016491">
    <property type="term" value="F:oxidoreductase activity"/>
    <property type="evidence" value="ECO:0007669"/>
    <property type="project" value="UniProtKB-KW"/>
</dbReference>
<dbReference type="Gene3D" id="3.40.50.720">
    <property type="entry name" value="NAD(P)-binding Rossmann-like Domain"/>
    <property type="match status" value="1"/>
</dbReference>
<dbReference type="PANTHER" id="PTHR43157:SF31">
    <property type="entry name" value="PHOSPHATIDYLINOSITOL-GLYCAN BIOSYNTHESIS CLASS F PROTEIN"/>
    <property type="match status" value="1"/>
</dbReference>
<dbReference type="AlphaFoldDB" id="A0A846Z673"/>
<dbReference type="InterPro" id="IPR002347">
    <property type="entry name" value="SDR_fam"/>
</dbReference>
<dbReference type="Pfam" id="PF00106">
    <property type="entry name" value="adh_short"/>
    <property type="match status" value="1"/>
</dbReference>
<dbReference type="RefSeq" id="WP_067635675.1">
    <property type="nucleotide sequence ID" value="NZ_JAAXPI010000087.1"/>
</dbReference>
<dbReference type="EMBL" id="JAAXPI010000087">
    <property type="protein sequence ID" value="NKZ08539.1"/>
    <property type="molecule type" value="Genomic_DNA"/>
</dbReference>
<dbReference type="InterPro" id="IPR036291">
    <property type="entry name" value="NAD(P)-bd_dom_sf"/>
</dbReference>
<evidence type="ECO:0000256" key="1">
    <source>
        <dbReference type="ARBA" id="ARBA00023002"/>
    </source>
</evidence>
<gene>
    <name evidence="2" type="ORF">HGB48_33090</name>
</gene>
<dbReference type="NCBIfam" id="NF004513">
    <property type="entry name" value="PRK05854.1"/>
    <property type="match status" value="1"/>
</dbReference>
<evidence type="ECO:0000313" key="3">
    <source>
        <dbReference type="Proteomes" id="UP000579250"/>
    </source>
</evidence>
<dbReference type="NCBIfam" id="NF004846">
    <property type="entry name" value="PRK06197.1"/>
    <property type="match status" value="1"/>
</dbReference>
<dbReference type="CDD" id="cd05327">
    <property type="entry name" value="retinol-DH_like_SDR_c_like"/>
    <property type="match status" value="1"/>
</dbReference>
<proteinExistence type="predicted"/>
<dbReference type="PRINTS" id="PR00081">
    <property type="entry name" value="GDHRDH"/>
</dbReference>
<comment type="caution">
    <text evidence="2">The sequence shown here is derived from an EMBL/GenBank/DDBJ whole genome shotgun (WGS) entry which is preliminary data.</text>
</comment>
<protein>
    <submittedName>
        <fullName evidence="2">SDR family oxidoreductase</fullName>
    </submittedName>
</protein>
<reference evidence="2 3" key="1">
    <citation type="submission" date="2020-04" db="EMBL/GenBank/DDBJ databases">
        <title>MicrobeNet Type strains.</title>
        <authorList>
            <person name="Nicholson A.C."/>
        </authorList>
    </citation>
    <scope>NUCLEOTIDE SEQUENCE [LARGE SCALE GENOMIC DNA]</scope>
    <source>
        <strain evidence="2 3">ATCC BAA-277</strain>
    </source>
</reference>
<dbReference type="Proteomes" id="UP000579250">
    <property type="component" value="Unassembled WGS sequence"/>
</dbReference>
<organism evidence="2 3">
    <name type="scientific">Actinomadura latina</name>
    <dbReference type="NCBI Taxonomy" id="163603"/>
    <lineage>
        <taxon>Bacteria</taxon>
        <taxon>Bacillati</taxon>
        <taxon>Actinomycetota</taxon>
        <taxon>Actinomycetes</taxon>
        <taxon>Streptosporangiales</taxon>
        <taxon>Thermomonosporaceae</taxon>
        <taxon>Actinomadura</taxon>
    </lineage>
</organism>
<name>A0A846Z673_9ACTN</name>
<keyword evidence="1" id="KW-0560">Oxidoreductase</keyword>
<sequence length="310" mass="32455">MRGWTANDIPDLGGRRAIVTGANSGIGYHTALQLARHGASVVLACRSAERGQAAFDRMKAAAPGADLTLGSLDLADLSSVRTFAARFGDDPLGILVNNAGVMAIPHRTTADGFEMQFGTNHLGHFALTGLLLPALRAGSARVVTVTSGFAWTGRLDFDDLQGERRYRKWAAYSQAKLANLVFAKELDRRVPELTSVAAHPGYAATNLQQAGPKMQGSSLMERAAGIGNAVMAQSAAAGALPSLYAATADVEGGACYGPRLLQYRGAPAKVPTPPRANREGERLWEVSEALTGIGYAPGSAPGSPGRSSRR</sequence>
<keyword evidence="3" id="KW-1185">Reference proteome</keyword>
<dbReference type="SUPFAM" id="SSF51735">
    <property type="entry name" value="NAD(P)-binding Rossmann-fold domains"/>
    <property type="match status" value="1"/>
</dbReference>
<dbReference type="PANTHER" id="PTHR43157">
    <property type="entry name" value="PHOSPHATIDYLINOSITOL-GLYCAN BIOSYNTHESIS CLASS F PROTEIN-RELATED"/>
    <property type="match status" value="1"/>
</dbReference>
<accession>A0A846Z673</accession>
<evidence type="ECO:0000313" key="2">
    <source>
        <dbReference type="EMBL" id="NKZ08539.1"/>
    </source>
</evidence>